<dbReference type="Proteomes" id="UP000559256">
    <property type="component" value="Unassembled WGS sequence"/>
</dbReference>
<comment type="caution">
    <text evidence="3">The sequence shown here is derived from an EMBL/GenBank/DDBJ whole genome shotgun (WGS) entry which is preliminary data.</text>
</comment>
<evidence type="ECO:0000313" key="4">
    <source>
        <dbReference type="Proteomes" id="UP000559256"/>
    </source>
</evidence>
<feature type="domain" description="RING-type" evidence="2">
    <location>
        <begin position="159"/>
        <end position="230"/>
    </location>
</feature>
<dbReference type="EMBL" id="JAACJM010000098">
    <property type="protein sequence ID" value="KAF5346978.1"/>
    <property type="molecule type" value="Genomic_DNA"/>
</dbReference>
<dbReference type="Gene3D" id="3.30.40.10">
    <property type="entry name" value="Zinc/RING finger domain, C3HC4 (zinc finger)"/>
    <property type="match status" value="1"/>
</dbReference>
<gene>
    <name evidence="3" type="ORF">D9758_010107</name>
</gene>
<protein>
    <recommendedName>
        <fullName evidence="2">RING-type domain-containing protein</fullName>
    </recommendedName>
</protein>
<dbReference type="InterPro" id="IPR013083">
    <property type="entry name" value="Znf_RING/FYVE/PHD"/>
</dbReference>
<accession>A0A8H5FSC7</accession>
<keyword evidence="4" id="KW-1185">Reference proteome</keyword>
<sequence>MDQNISTIAEPRATEQIDQISDNPSRLSCHLDACADASSSSSYPLPHRLQWAVERLKQLSTELEPDQLVVVLPKIRKLVERANQTNGLDLSEFDEFRQLLGRLVTIKERRSKIPVVRYLPCSSDLPPSEVNGPASPEWLAMFVHSDLPSVCIEDHNACCNICLEDFEEPPLALELQVDGGDDVDLMIGGDGTQARPKPLRQLQCRHVLHEECLPMFRGDYNSTFECPACRTKVWTPLSEPFSLLSAEIPRYAARNSVSNQQQSYDDYYDSLSLPPWQKIPQDLLNWAAGLCTSELDEALYSTTRGRRINELAMNIWANQTYKRYVHSRMTDNHAGIVDCFFVDLEMARMISNSISSGEYRRAGRILRESWDIFGLQGAPRLLVVFAKHISEYRDRWVVHKFSLPDGGLTAYHFSPKLRTLRAGRPAELWWNVFHLAWPDAAICSISRMPKPKLVPVRPSMQLPVDDSVAAVGVWRNILTGLPVKHDLDLEHLRDLIHTEVNSLCQRYNSWVSYLLTILGDLSSRYERVEGDGLDL</sequence>
<organism evidence="3 4">
    <name type="scientific">Tetrapyrgos nigripes</name>
    <dbReference type="NCBI Taxonomy" id="182062"/>
    <lineage>
        <taxon>Eukaryota</taxon>
        <taxon>Fungi</taxon>
        <taxon>Dikarya</taxon>
        <taxon>Basidiomycota</taxon>
        <taxon>Agaricomycotina</taxon>
        <taxon>Agaricomycetes</taxon>
        <taxon>Agaricomycetidae</taxon>
        <taxon>Agaricales</taxon>
        <taxon>Marasmiineae</taxon>
        <taxon>Marasmiaceae</taxon>
        <taxon>Tetrapyrgos</taxon>
    </lineage>
</organism>
<name>A0A8H5FSC7_9AGAR</name>
<evidence type="ECO:0000259" key="2">
    <source>
        <dbReference type="PROSITE" id="PS50089"/>
    </source>
</evidence>
<dbReference type="SUPFAM" id="SSF57850">
    <property type="entry name" value="RING/U-box"/>
    <property type="match status" value="1"/>
</dbReference>
<dbReference type="SMART" id="SM00184">
    <property type="entry name" value="RING"/>
    <property type="match status" value="1"/>
</dbReference>
<dbReference type="CDD" id="cd16448">
    <property type="entry name" value="RING-H2"/>
    <property type="match status" value="1"/>
</dbReference>
<dbReference type="InterPro" id="IPR001841">
    <property type="entry name" value="Znf_RING"/>
</dbReference>
<reference evidence="3 4" key="1">
    <citation type="journal article" date="2020" name="ISME J.">
        <title>Uncovering the hidden diversity of litter-decomposition mechanisms in mushroom-forming fungi.</title>
        <authorList>
            <person name="Floudas D."/>
            <person name="Bentzer J."/>
            <person name="Ahren D."/>
            <person name="Johansson T."/>
            <person name="Persson P."/>
            <person name="Tunlid A."/>
        </authorList>
    </citation>
    <scope>NUCLEOTIDE SEQUENCE [LARGE SCALE GENOMIC DNA]</scope>
    <source>
        <strain evidence="3 4">CBS 291.85</strain>
    </source>
</reference>
<dbReference type="PROSITE" id="PS50089">
    <property type="entry name" value="ZF_RING_2"/>
    <property type="match status" value="1"/>
</dbReference>
<dbReference type="OrthoDB" id="2562444at2759"/>
<keyword evidence="1" id="KW-0863">Zinc-finger</keyword>
<dbReference type="GO" id="GO:0008270">
    <property type="term" value="F:zinc ion binding"/>
    <property type="evidence" value="ECO:0007669"/>
    <property type="project" value="UniProtKB-KW"/>
</dbReference>
<evidence type="ECO:0000313" key="3">
    <source>
        <dbReference type="EMBL" id="KAF5346978.1"/>
    </source>
</evidence>
<keyword evidence="1" id="KW-0479">Metal-binding</keyword>
<dbReference type="AlphaFoldDB" id="A0A8H5FSC7"/>
<proteinExistence type="predicted"/>
<keyword evidence="1" id="KW-0862">Zinc</keyword>
<evidence type="ECO:0000256" key="1">
    <source>
        <dbReference type="PROSITE-ProRule" id="PRU00175"/>
    </source>
</evidence>